<evidence type="ECO:0000313" key="1">
    <source>
        <dbReference type="EMBL" id="CAG8724075.1"/>
    </source>
</evidence>
<gene>
    <name evidence="1" type="ORF">ACOLOM_LOCUS11275</name>
</gene>
<reference evidence="1" key="1">
    <citation type="submission" date="2021-06" db="EMBL/GenBank/DDBJ databases">
        <authorList>
            <person name="Kallberg Y."/>
            <person name="Tangrot J."/>
            <person name="Rosling A."/>
        </authorList>
    </citation>
    <scope>NUCLEOTIDE SEQUENCE</scope>
    <source>
        <strain evidence="1">CL356</strain>
    </source>
</reference>
<comment type="caution">
    <text evidence="1">The sequence shown here is derived from an EMBL/GenBank/DDBJ whole genome shotgun (WGS) entry which is preliminary data.</text>
</comment>
<feature type="non-terminal residue" evidence="1">
    <location>
        <position position="1"/>
    </location>
</feature>
<accession>A0ACA9PV67</accession>
<name>A0ACA9PV67_9GLOM</name>
<dbReference type="EMBL" id="CAJVPT010039906">
    <property type="protein sequence ID" value="CAG8724075.1"/>
    <property type="molecule type" value="Genomic_DNA"/>
</dbReference>
<organism evidence="1 2">
    <name type="scientific">Acaulospora colombiana</name>
    <dbReference type="NCBI Taxonomy" id="27376"/>
    <lineage>
        <taxon>Eukaryota</taxon>
        <taxon>Fungi</taxon>
        <taxon>Fungi incertae sedis</taxon>
        <taxon>Mucoromycota</taxon>
        <taxon>Glomeromycotina</taxon>
        <taxon>Glomeromycetes</taxon>
        <taxon>Diversisporales</taxon>
        <taxon>Acaulosporaceae</taxon>
        <taxon>Acaulospora</taxon>
    </lineage>
</organism>
<feature type="non-terminal residue" evidence="1">
    <location>
        <position position="165"/>
    </location>
</feature>
<dbReference type="Proteomes" id="UP000789525">
    <property type="component" value="Unassembled WGS sequence"/>
</dbReference>
<sequence length="165" mass="18365">KLQVRKKSLPPSKEKDRFLAFLDTIGVEGMSEEESEDDSQLSVFKVTTPAWRSEELTIFLHNLVPPSSLVCHRRLIEENNCGHINAVIAAFRGHRYLTTKKGQCRPKRQAEATTTYHVRKALAMPTSARRNPEATRVGLYMGAITPTLSGQSTIVAFNNDGPGKT</sequence>
<proteinExistence type="predicted"/>
<evidence type="ECO:0000313" key="2">
    <source>
        <dbReference type="Proteomes" id="UP000789525"/>
    </source>
</evidence>
<protein>
    <submittedName>
        <fullName evidence="1">12471_t:CDS:1</fullName>
    </submittedName>
</protein>
<keyword evidence="2" id="KW-1185">Reference proteome</keyword>